<sequence length="270" mass="30074">MQEEYMDYYAKFDEEKRLLSQNITRIEFDTTINVLGSYLESAGRLTELGAATGRYSLHYVRQGMDVTAVELVPELVEQLKYNAETQNLDLVVHEANATNVSFIENGTQDVVLVLGPLYHIQSKSGREAVLKEANRILKPNGVVAIAYISRFFVAGLLAKMSSSLVSPDILSELNESGLVSSPDVDPFFRTGYFAKPLEIESLVIESGFSIENHIATDGYVRFIGQEVNQLNEQQYQSWFKYHLSTCSEVSLLGSSNHGLVIAKKCRGKSA</sequence>
<dbReference type="EMBL" id="JBGOOW010000002">
    <property type="protein sequence ID" value="MEZ8179584.1"/>
    <property type="molecule type" value="Genomic_DNA"/>
</dbReference>
<dbReference type="InterPro" id="IPR013216">
    <property type="entry name" value="Methyltransf_11"/>
</dbReference>
<reference evidence="5 7" key="2">
    <citation type="submission" date="2019-09" db="EMBL/GenBank/DDBJ databases">
        <title>Draft genome sequencing and comparative genomics of hatchery-associated Vibrios.</title>
        <authorList>
            <person name="Kehlet-Delgado H."/>
            <person name="Mueller R.S."/>
        </authorList>
    </citation>
    <scope>NUCLEOTIDE SEQUENCE [LARGE SCALE GENOMIC DNA]</scope>
    <source>
        <strain evidence="5 7">99-70-13A3</strain>
    </source>
</reference>
<evidence type="ECO:0000313" key="8">
    <source>
        <dbReference type="Proteomes" id="UP001177935"/>
    </source>
</evidence>
<reference evidence="4 9" key="4">
    <citation type="submission" date="2024-06" db="EMBL/GenBank/DDBJ databases">
        <authorList>
            <person name="Steensen K."/>
            <person name="Seneca J."/>
            <person name="Bartlau N."/>
            <person name="Yu A.X."/>
            <person name="Polz M.F."/>
        </authorList>
    </citation>
    <scope>NUCLEOTIDE SEQUENCE [LARGE SCALE GENOMIC DNA]</scope>
    <source>
        <strain evidence="4 9">1F145</strain>
    </source>
</reference>
<keyword evidence="9" id="KW-1185">Reference proteome</keyword>
<accession>A0A1C3IZ40</accession>
<dbReference type="GeneID" id="72396100"/>
<dbReference type="GO" id="GO:0032259">
    <property type="term" value="P:methylation"/>
    <property type="evidence" value="ECO:0007669"/>
    <property type="project" value="UniProtKB-KW"/>
</dbReference>
<reference evidence="3" key="3">
    <citation type="submission" date="2023-07" db="EMBL/GenBank/DDBJ databases">
        <title>Genome content predicts the carbon catabolic preferences of heterotrophic bacteria.</title>
        <authorList>
            <person name="Gralka M."/>
        </authorList>
    </citation>
    <scope>NUCLEOTIDE SEQUENCE</scope>
    <source>
        <strain evidence="3">6E02</strain>
    </source>
</reference>
<dbReference type="Gene3D" id="3.40.50.150">
    <property type="entry name" value="Vaccinia Virus protein VP39"/>
    <property type="match status" value="1"/>
</dbReference>
<organism evidence="3 8">
    <name type="scientific">Vibrio splendidus</name>
    <dbReference type="NCBI Taxonomy" id="29497"/>
    <lineage>
        <taxon>Bacteria</taxon>
        <taxon>Pseudomonadati</taxon>
        <taxon>Pseudomonadota</taxon>
        <taxon>Gammaproteobacteria</taxon>
        <taxon>Vibrionales</taxon>
        <taxon>Vibrionaceae</taxon>
        <taxon>Vibrio</taxon>
    </lineage>
</organism>
<dbReference type="InterPro" id="IPR029063">
    <property type="entry name" value="SAM-dependent_MTases_sf"/>
</dbReference>
<dbReference type="EC" id="2.1.-.-" evidence="3"/>
<evidence type="ECO:0000313" key="6">
    <source>
        <dbReference type="Proteomes" id="UP000050463"/>
    </source>
</evidence>
<evidence type="ECO:0000313" key="7">
    <source>
        <dbReference type="Proteomes" id="UP000519158"/>
    </source>
</evidence>
<dbReference type="Proteomes" id="UP001569200">
    <property type="component" value="Unassembled WGS sequence"/>
</dbReference>
<evidence type="ECO:0000259" key="1">
    <source>
        <dbReference type="Pfam" id="PF08241"/>
    </source>
</evidence>
<feature type="domain" description="Methyltransferase type 11" evidence="1">
    <location>
        <begin position="47"/>
        <end position="145"/>
    </location>
</feature>
<dbReference type="AlphaFoldDB" id="A0A1C3IZ40"/>
<evidence type="ECO:0000313" key="3">
    <source>
        <dbReference type="EMBL" id="MDP2500914.1"/>
    </source>
</evidence>
<dbReference type="EMBL" id="VTXL01000036">
    <property type="protein sequence ID" value="NOJ15838.1"/>
    <property type="molecule type" value="Genomic_DNA"/>
</dbReference>
<name>A0A1C3IZ40_VIBSP</name>
<evidence type="ECO:0000313" key="5">
    <source>
        <dbReference type="EMBL" id="NOJ15838.1"/>
    </source>
</evidence>
<dbReference type="Proteomes" id="UP001177935">
    <property type="component" value="Unassembled WGS sequence"/>
</dbReference>
<keyword evidence="3" id="KW-0808">Transferase</keyword>
<evidence type="ECO:0000313" key="2">
    <source>
        <dbReference type="EMBL" id="KPL93554.1"/>
    </source>
</evidence>
<dbReference type="EMBL" id="JAUYVL010000004">
    <property type="protein sequence ID" value="MDP2500914.1"/>
    <property type="molecule type" value="Genomic_DNA"/>
</dbReference>
<dbReference type="Pfam" id="PF08241">
    <property type="entry name" value="Methyltransf_11"/>
    <property type="match status" value="1"/>
</dbReference>
<dbReference type="Proteomes" id="UP000050463">
    <property type="component" value="Unassembled WGS sequence"/>
</dbReference>
<dbReference type="CDD" id="cd02440">
    <property type="entry name" value="AdoMet_MTases"/>
    <property type="match status" value="1"/>
</dbReference>
<reference evidence="2 6" key="1">
    <citation type="submission" date="2015-08" db="EMBL/GenBank/DDBJ databases">
        <title>Draft Genome Sequence of Vibrio splendidus UCD-SED7.</title>
        <authorList>
            <person name="Lee R.D."/>
            <person name="Lang J.M."/>
            <person name="Coil D.A."/>
            <person name="Jospin G."/>
            <person name="Eisen J.A."/>
        </authorList>
    </citation>
    <scope>NUCLEOTIDE SEQUENCE [LARGE SCALE GENOMIC DNA]</scope>
    <source>
        <strain evidence="2 6">UCD-SED7</strain>
    </source>
</reference>
<dbReference type="Proteomes" id="UP000519158">
    <property type="component" value="Unassembled WGS sequence"/>
</dbReference>
<dbReference type="GO" id="GO:0008757">
    <property type="term" value="F:S-adenosylmethionine-dependent methyltransferase activity"/>
    <property type="evidence" value="ECO:0007669"/>
    <property type="project" value="InterPro"/>
</dbReference>
<proteinExistence type="predicted"/>
<dbReference type="EMBL" id="LIZK01000006">
    <property type="protein sequence ID" value="KPL93554.1"/>
    <property type="molecule type" value="Genomic_DNA"/>
</dbReference>
<comment type="caution">
    <text evidence="3">The sequence shown here is derived from an EMBL/GenBank/DDBJ whole genome shotgun (WGS) entry which is preliminary data.</text>
</comment>
<dbReference type="SUPFAM" id="SSF53335">
    <property type="entry name" value="S-adenosyl-L-methionine-dependent methyltransferases"/>
    <property type="match status" value="1"/>
</dbReference>
<evidence type="ECO:0000313" key="4">
    <source>
        <dbReference type="EMBL" id="MEZ8179584.1"/>
    </source>
</evidence>
<keyword evidence="3" id="KW-0489">Methyltransferase</keyword>
<protein>
    <submittedName>
        <fullName evidence="2 3">SAM-dependent methyltransferase</fullName>
        <ecNumber evidence="3">2.1.-.-</ecNumber>
        <ecNumber evidence="4">2.1.1.-</ecNumber>
    </submittedName>
</protein>
<gene>
    <name evidence="4" type="ORF">ACED33_02745</name>
    <name evidence="2" type="ORF">AN168_16470</name>
    <name evidence="5" type="ORF">F0234_24125</name>
    <name evidence="3" type="ORF">Q8W42_09360</name>
</gene>
<dbReference type="RefSeq" id="WP_017083686.1">
    <property type="nucleotide sequence ID" value="NZ_CAWNTD010000021.1"/>
</dbReference>
<dbReference type="EC" id="2.1.1.-" evidence="4"/>
<evidence type="ECO:0000313" key="9">
    <source>
        <dbReference type="Proteomes" id="UP001569200"/>
    </source>
</evidence>